<dbReference type="Pfam" id="PF07445">
    <property type="entry name" value="PriC"/>
    <property type="match status" value="1"/>
</dbReference>
<proteinExistence type="predicted"/>
<protein>
    <submittedName>
        <fullName evidence="2">Restart primosome assembly protein PriC</fullName>
    </submittedName>
</protein>
<evidence type="ECO:0000256" key="1">
    <source>
        <dbReference type="SAM" id="Coils"/>
    </source>
</evidence>
<dbReference type="KEGG" id="pin:Ping_2180"/>
<dbReference type="InterPro" id="IPR010890">
    <property type="entry name" value="PriC"/>
</dbReference>
<dbReference type="RefSeq" id="WP_011770481.1">
    <property type="nucleotide sequence ID" value="NC_008709.1"/>
</dbReference>
<dbReference type="HOGENOM" id="CLU_1439991_0_0_6"/>
<name>A1SWQ6_PSYIN</name>
<reference evidence="2 3" key="1">
    <citation type="submission" date="2007-01" db="EMBL/GenBank/DDBJ databases">
        <title>Complete sequence of Psychromonas ingrahamii 37.</title>
        <authorList>
            <consortium name="US DOE Joint Genome Institute"/>
            <person name="Copeland A."/>
            <person name="Lucas S."/>
            <person name="Lapidus A."/>
            <person name="Barry K."/>
            <person name="Detter J.C."/>
            <person name="Glavina del Rio T."/>
            <person name="Hammon N."/>
            <person name="Israni S."/>
            <person name="Dalin E."/>
            <person name="Tice H."/>
            <person name="Pitluck S."/>
            <person name="Thompson L.S."/>
            <person name="Brettin T."/>
            <person name="Bruce D."/>
            <person name="Han C."/>
            <person name="Tapia R."/>
            <person name="Schmutz J."/>
            <person name="Larimer F."/>
            <person name="Land M."/>
            <person name="Hauser L."/>
            <person name="Kyrpides N."/>
            <person name="Ivanova N."/>
            <person name="Staley J."/>
            <person name="Richardson P."/>
        </authorList>
    </citation>
    <scope>NUCLEOTIDE SEQUENCE [LARGE SCALE GENOMIC DNA]</scope>
    <source>
        <strain evidence="2 3">37</strain>
    </source>
</reference>
<dbReference type="eggNOG" id="COG3923">
    <property type="taxonomic scope" value="Bacteria"/>
</dbReference>
<dbReference type="EMBL" id="CP000510">
    <property type="protein sequence ID" value="ABM03921.1"/>
    <property type="molecule type" value="Genomic_DNA"/>
</dbReference>
<accession>A1SWQ6</accession>
<dbReference type="AlphaFoldDB" id="A1SWQ6"/>
<organism evidence="2 3">
    <name type="scientific">Psychromonas ingrahamii (strain DSM 17664 / CCUG 51855 / 37)</name>
    <dbReference type="NCBI Taxonomy" id="357804"/>
    <lineage>
        <taxon>Bacteria</taxon>
        <taxon>Pseudomonadati</taxon>
        <taxon>Pseudomonadota</taxon>
        <taxon>Gammaproteobacteria</taxon>
        <taxon>Alteromonadales</taxon>
        <taxon>Psychromonadaceae</taxon>
        <taxon>Psychromonas</taxon>
    </lineage>
</organism>
<dbReference type="Gene3D" id="1.20.1270.340">
    <property type="match status" value="1"/>
</dbReference>
<keyword evidence="3" id="KW-1185">Reference proteome</keyword>
<gene>
    <name evidence="2" type="ordered locus">Ping_2180</name>
</gene>
<evidence type="ECO:0000313" key="2">
    <source>
        <dbReference type="EMBL" id="ABM03921.1"/>
    </source>
</evidence>
<dbReference type="OrthoDB" id="6213845at2"/>
<dbReference type="InterPro" id="IPR038338">
    <property type="entry name" value="PriC_sf"/>
</dbReference>
<evidence type="ECO:0000313" key="3">
    <source>
        <dbReference type="Proteomes" id="UP000000639"/>
    </source>
</evidence>
<dbReference type="STRING" id="357804.Ping_2180"/>
<feature type="coiled-coil region" evidence="1">
    <location>
        <begin position="11"/>
        <end position="38"/>
    </location>
</feature>
<sequence length="188" mass="22119">MVQLSSKNLPIDQLNRQLKVLSKRCEVLDESVSQTENKCFVFEVHIFPKRCLTLLGYIKQIEHTAKSLQNALDKNLPEALIAFECTLFIDQFQVLLQLVQSLEKGEADILYKSYSSIKENIYQQLQKQYHYEERLLNMIAEQEELMTHSNAQQKIDIKEKIEVLKGRYQKCNSYTQMLEFKFQDSSDE</sequence>
<keyword evidence="1" id="KW-0175">Coiled coil</keyword>
<dbReference type="Proteomes" id="UP000000639">
    <property type="component" value="Chromosome"/>
</dbReference>